<gene>
    <name evidence="2" type="ORF">DES45_104457</name>
</gene>
<feature type="region of interest" description="Disordered" evidence="1">
    <location>
        <begin position="41"/>
        <end position="64"/>
    </location>
</feature>
<evidence type="ECO:0008006" key="4">
    <source>
        <dbReference type="Google" id="ProtNLM"/>
    </source>
</evidence>
<evidence type="ECO:0000256" key="1">
    <source>
        <dbReference type="SAM" id="MobiDB-lite"/>
    </source>
</evidence>
<keyword evidence="3" id="KW-1185">Reference proteome</keyword>
<evidence type="ECO:0000313" key="2">
    <source>
        <dbReference type="EMBL" id="RDI59538.1"/>
    </source>
</evidence>
<evidence type="ECO:0000313" key="3">
    <source>
        <dbReference type="Proteomes" id="UP000254925"/>
    </source>
</evidence>
<dbReference type="AlphaFoldDB" id="A0A370HLY9"/>
<accession>A0A370HLY9</accession>
<dbReference type="EMBL" id="QQBB01000004">
    <property type="protein sequence ID" value="RDI59538.1"/>
    <property type="molecule type" value="Genomic_DNA"/>
</dbReference>
<sequence>MTSGHSQSSSSFRKLVTAFFDSRSHAEDAIERLVDAGVPRDSIRFMPGDERDPPDDPEAARRGEPQGFWGALGDWFLPHEDRYTYAEGLRRGGYLISVNAADDQYERVIDILDDEGTIDMDERADTWRGEGWSGITTDDVLSGSTANLTSGDAVASSEEGVGLPETGRRDLSHGRTRIRSYVMDDRSTRK</sequence>
<dbReference type="Proteomes" id="UP000254925">
    <property type="component" value="Unassembled WGS sequence"/>
</dbReference>
<comment type="caution">
    <text evidence="2">The sequence shown here is derived from an EMBL/GenBank/DDBJ whole genome shotgun (WGS) entry which is preliminary data.</text>
</comment>
<organism evidence="2 3">
    <name type="scientific">Microvirga subterranea</name>
    <dbReference type="NCBI Taxonomy" id="186651"/>
    <lineage>
        <taxon>Bacteria</taxon>
        <taxon>Pseudomonadati</taxon>
        <taxon>Pseudomonadota</taxon>
        <taxon>Alphaproteobacteria</taxon>
        <taxon>Hyphomicrobiales</taxon>
        <taxon>Methylobacteriaceae</taxon>
        <taxon>Microvirga</taxon>
    </lineage>
</organism>
<reference evidence="2 3" key="1">
    <citation type="submission" date="2018-07" db="EMBL/GenBank/DDBJ databases">
        <title>Genomic Encyclopedia of Type Strains, Phase IV (KMG-IV): sequencing the most valuable type-strain genomes for metagenomic binning, comparative biology and taxonomic classification.</title>
        <authorList>
            <person name="Goeker M."/>
        </authorList>
    </citation>
    <scope>NUCLEOTIDE SEQUENCE [LARGE SCALE GENOMIC DNA]</scope>
    <source>
        <strain evidence="2 3">DSM 14364</strain>
    </source>
</reference>
<proteinExistence type="predicted"/>
<feature type="compositionally biased region" description="Basic and acidic residues" evidence="1">
    <location>
        <begin position="41"/>
        <end position="51"/>
    </location>
</feature>
<name>A0A370HLY9_9HYPH</name>
<feature type="region of interest" description="Disordered" evidence="1">
    <location>
        <begin position="143"/>
        <end position="175"/>
    </location>
</feature>
<protein>
    <recommendedName>
        <fullName evidence="4">Heat induced stress protein YflT</fullName>
    </recommendedName>
</protein>